<dbReference type="InterPro" id="IPR004242">
    <property type="entry name" value="Transposase_21"/>
</dbReference>
<dbReference type="Pfam" id="PF13960">
    <property type="entry name" value="DUF4218"/>
    <property type="match status" value="1"/>
</dbReference>
<comment type="caution">
    <text evidence="2">The sequence shown here is derived from an EMBL/GenBank/DDBJ whole genome shotgun (WGS) entry which is preliminary data.</text>
</comment>
<keyword evidence="3" id="KW-1185">Reference proteome</keyword>
<sequence length="416" mass="46332">MGHRRFLPLNHKWMNDKKSFDGTVERRLPPNTLSGDDILDQVADLDGLPLTNDQKKKLFIRNRSCVEGSIAEGYIANEFTTFCSRYLHTMETKFNLLERNDDGVAVESNGGLMIFCQPGKALKGGKPHLLDLKEMEQAHIYILKNCDEVQPFLEEFSQIPGDSSKKNWIGNSSVGLKKSSKNLKQSFLPPSALVRGRGQSLKSMGSVRVTAEKRNLIDQMDITLETLRSKSEKDIGNNFTYGGSVKGSIVRGSVEMRTMIGNNKGLSSATYNQNIFAQKTNVVPPGFDALEDETSFPSDNLEVMQETVRSKPAKENGQNMTYVCSIKGSIVRGSVEKRTMIENNKGLNAATYNQNDITQKTNVVPPCFDALEDETSFPNDDLEVMQETVKSKPAKENRKNITSVWSVKESIVRGSV</sequence>
<dbReference type="Pfam" id="PF02992">
    <property type="entry name" value="Transposase_21"/>
    <property type="match status" value="1"/>
</dbReference>
<evidence type="ECO:0000259" key="1">
    <source>
        <dbReference type="Pfam" id="PF13960"/>
    </source>
</evidence>
<reference evidence="2 3" key="1">
    <citation type="journal article" date="2021" name="bioRxiv">
        <title>Chromosome-scale and haplotype-resolved genome assembly of a tetraploid potato cultivar.</title>
        <authorList>
            <person name="Sun H."/>
            <person name="Jiao W.-B."/>
            <person name="Krause K."/>
            <person name="Campoy J.A."/>
            <person name="Goel M."/>
            <person name="Folz-Donahue K."/>
            <person name="Kukat C."/>
            <person name="Huettel B."/>
            <person name="Schneeberger K."/>
        </authorList>
    </citation>
    <scope>NUCLEOTIDE SEQUENCE [LARGE SCALE GENOMIC DNA]</scope>
    <source>
        <strain evidence="2">SolTubOtavaFocal</strain>
        <tissue evidence="2">Leaves</tissue>
    </source>
</reference>
<dbReference type="PANTHER" id="PTHR48451">
    <property type="entry name" value="DUF4218 DOMAIN-CONTAINING PROTEIN"/>
    <property type="match status" value="1"/>
</dbReference>
<feature type="domain" description="DUF4218" evidence="1">
    <location>
        <begin position="57"/>
        <end position="100"/>
    </location>
</feature>
<proteinExistence type="predicted"/>
<evidence type="ECO:0000313" key="3">
    <source>
        <dbReference type="Proteomes" id="UP000826656"/>
    </source>
</evidence>
<evidence type="ECO:0000313" key="2">
    <source>
        <dbReference type="EMBL" id="KAH0748583.1"/>
    </source>
</evidence>
<dbReference type="PANTHER" id="PTHR48451:SF1">
    <property type="entry name" value="DUF4218 DOMAIN-CONTAINING PROTEIN"/>
    <property type="match status" value="1"/>
</dbReference>
<gene>
    <name evidence="2" type="ORF">KY290_027815</name>
</gene>
<organism evidence="2 3">
    <name type="scientific">Solanum tuberosum</name>
    <name type="common">Potato</name>
    <dbReference type="NCBI Taxonomy" id="4113"/>
    <lineage>
        <taxon>Eukaryota</taxon>
        <taxon>Viridiplantae</taxon>
        <taxon>Streptophyta</taxon>
        <taxon>Embryophyta</taxon>
        <taxon>Tracheophyta</taxon>
        <taxon>Spermatophyta</taxon>
        <taxon>Magnoliopsida</taxon>
        <taxon>eudicotyledons</taxon>
        <taxon>Gunneridae</taxon>
        <taxon>Pentapetalae</taxon>
        <taxon>asterids</taxon>
        <taxon>lamiids</taxon>
        <taxon>Solanales</taxon>
        <taxon>Solanaceae</taxon>
        <taxon>Solanoideae</taxon>
        <taxon>Solaneae</taxon>
        <taxon>Solanum</taxon>
    </lineage>
</organism>
<dbReference type="EMBL" id="JAIVGD010000019">
    <property type="protein sequence ID" value="KAH0748583.1"/>
    <property type="molecule type" value="Genomic_DNA"/>
</dbReference>
<name>A0ABQ7UHX5_SOLTU</name>
<dbReference type="InterPro" id="IPR025452">
    <property type="entry name" value="DUF4218"/>
</dbReference>
<protein>
    <recommendedName>
        <fullName evidence="1">DUF4218 domain-containing protein</fullName>
    </recommendedName>
</protein>
<dbReference type="Proteomes" id="UP000826656">
    <property type="component" value="Unassembled WGS sequence"/>
</dbReference>
<accession>A0ABQ7UHX5</accession>